<keyword evidence="3" id="KW-1185">Reference proteome</keyword>
<feature type="transmembrane region" description="Helical" evidence="1">
    <location>
        <begin position="40"/>
        <end position="58"/>
    </location>
</feature>
<dbReference type="Pfam" id="PF05437">
    <property type="entry name" value="AzlD"/>
    <property type="match status" value="1"/>
</dbReference>
<name>A0ABV1GEI4_9FIRM</name>
<keyword evidence="1" id="KW-0472">Membrane</keyword>
<organism evidence="2 3">
    <name type="scientific">Ruthenibacterium intestinale</name>
    <dbReference type="NCBI Taxonomy" id="3133163"/>
    <lineage>
        <taxon>Bacteria</taxon>
        <taxon>Bacillati</taxon>
        <taxon>Bacillota</taxon>
        <taxon>Clostridia</taxon>
        <taxon>Eubacteriales</taxon>
        <taxon>Oscillospiraceae</taxon>
        <taxon>Ruthenibacterium</taxon>
    </lineage>
</organism>
<dbReference type="InterPro" id="IPR008407">
    <property type="entry name" value="Brnchd-chn_aa_trnsp_AzlD"/>
</dbReference>
<protein>
    <submittedName>
        <fullName evidence="2">AzlD domain-containing protein</fullName>
    </submittedName>
</protein>
<evidence type="ECO:0000256" key="1">
    <source>
        <dbReference type="SAM" id="Phobius"/>
    </source>
</evidence>
<feature type="transmembrane region" description="Helical" evidence="1">
    <location>
        <begin position="64"/>
        <end position="97"/>
    </location>
</feature>
<dbReference type="RefSeq" id="WP_349215733.1">
    <property type="nucleotide sequence ID" value="NZ_JBBMFA010000084.1"/>
</dbReference>
<dbReference type="EMBL" id="JBBMFA010000084">
    <property type="protein sequence ID" value="MEQ2520255.1"/>
    <property type="molecule type" value="Genomic_DNA"/>
</dbReference>
<dbReference type="Proteomes" id="UP001477672">
    <property type="component" value="Unassembled WGS sequence"/>
</dbReference>
<feature type="transmembrane region" description="Helical" evidence="1">
    <location>
        <begin position="6"/>
        <end position="28"/>
    </location>
</feature>
<evidence type="ECO:0000313" key="2">
    <source>
        <dbReference type="EMBL" id="MEQ2520255.1"/>
    </source>
</evidence>
<keyword evidence="1" id="KW-1133">Transmembrane helix</keyword>
<accession>A0ABV1GEI4</accession>
<evidence type="ECO:0000313" key="3">
    <source>
        <dbReference type="Proteomes" id="UP001477672"/>
    </source>
</evidence>
<reference evidence="2 3" key="1">
    <citation type="submission" date="2024-03" db="EMBL/GenBank/DDBJ databases">
        <title>Human intestinal bacterial collection.</title>
        <authorList>
            <person name="Pauvert C."/>
            <person name="Hitch T.C.A."/>
            <person name="Clavel T."/>
        </authorList>
    </citation>
    <scope>NUCLEOTIDE SEQUENCE [LARGE SCALE GENOMIC DNA]</scope>
    <source>
        <strain evidence="2 3">CLA-JM-H11</strain>
    </source>
</reference>
<proteinExistence type="predicted"/>
<gene>
    <name evidence="2" type="ORF">WMO24_07415</name>
</gene>
<comment type="caution">
    <text evidence="2">The sequence shown here is derived from an EMBL/GenBank/DDBJ whole genome shotgun (WGS) entry which is preliminary data.</text>
</comment>
<keyword evidence="1" id="KW-0812">Transmembrane</keyword>
<sequence length="106" mass="11556">MPTHELIVYIAVMAGVTYLIRMLPMALLRKKIYSRFVKSFLFYVPYAVLAAMTVPAIFESTGSFFSALAGFAVAAVLAWCGGNLLAVALAACAAVYAVEWLQGLWR</sequence>